<protein>
    <submittedName>
        <fullName evidence="1">Uncharacterized protein</fullName>
    </submittedName>
</protein>
<dbReference type="AlphaFoldDB" id="A0A5B7HLA4"/>
<proteinExistence type="predicted"/>
<evidence type="ECO:0000313" key="1">
    <source>
        <dbReference type="EMBL" id="MPC70539.1"/>
    </source>
</evidence>
<name>A0A5B7HLA4_PORTR</name>
<keyword evidence="2" id="KW-1185">Reference proteome</keyword>
<organism evidence="1 2">
    <name type="scientific">Portunus trituberculatus</name>
    <name type="common">Swimming crab</name>
    <name type="synonym">Neptunus trituberculatus</name>
    <dbReference type="NCBI Taxonomy" id="210409"/>
    <lineage>
        <taxon>Eukaryota</taxon>
        <taxon>Metazoa</taxon>
        <taxon>Ecdysozoa</taxon>
        <taxon>Arthropoda</taxon>
        <taxon>Crustacea</taxon>
        <taxon>Multicrustacea</taxon>
        <taxon>Malacostraca</taxon>
        <taxon>Eumalacostraca</taxon>
        <taxon>Eucarida</taxon>
        <taxon>Decapoda</taxon>
        <taxon>Pleocyemata</taxon>
        <taxon>Brachyura</taxon>
        <taxon>Eubrachyura</taxon>
        <taxon>Portunoidea</taxon>
        <taxon>Portunidae</taxon>
        <taxon>Portuninae</taxon>
        <taxon>Portunus</taxon>
    </lineage>
</organism>
<sequence length="104" mass="11583">MMNVYQCVPSFAAVKPAGVTTPLHSFVKHRHKGALQFWTRHGIHAGWWLYKEVELWQRQIPAATPTARILHSGTAPCYCTLPRSGLPSLVAARCHVLSCCFVSP</sequence>
<gene>
    <name evidence="1" type="ORF">E2C01_064790</name>
</gene>
<reference evidence="1 2" key="1">
    <citation type="submission" date="2019-05" db="EMBL/GenBank/DDBJ databases">
        <title>Another draft genome of Portunus trituberculatus and its Hox gene families provides insights of decapod evolution.</title>
        <authorList>
            <person name="Jeong J.-H."/>
            <person name="Song I."/>
            <person name="Kim S."/>
            <person name="Choi T."/>
            <person name="Kim D."/>
            <person name="Ryu S."/>
            <person name="Kim W."/>
        </authorList>
    </citation>
    <scope>NUCLEOTIDE SEQUENCE [LARGE SCALE GENOMIC DNA]</scope>
    <source>
        <tissue evidence="1">Muscle</tissue>
    </source>
</reference>
<comment type="caution">
    <text evidence="1">The sequence shown here is derived from an EMBL/GenBank/DDBJ whole genome shotgun (WGS) entry which is preliminary data.</text>
</comment>
<evidence type="ECO:0000313" key="2">
    <source>
        <dbReference type="Proteomes" id="UP000324222"/>
    </source>
</evidence>
<dbReference type="EMBL" id="VSRR010031302">
    <property type="protein sequence ID" value="MPC70539.1"/>
    <property type="molecule type" value="Genomic_DNA"/>
</dbReference>
<dbReference type="Proteomes" id="UP000324222">
    <property type="component" value="Unassembled WGS sequence"/>
</dbReference>
<accession>A0A5B7HLA4</accession>